<protein>
    <submittedName>
        <fullName evidence="3">Transporter substrate-binding domain-containing protein</fullName>
    </submittedName>
</protein>
<sequence>MYVFAMILTILVTLAGTIHHLPAAAAAEPTVESPLTVLVGGYQFPPYVEMNRSDGSITGLTIETIAALNARQDRYRFVFVPTTPTRRYQDFANRRFDIMLFEMAAWGWTDQGIAVDASGTIGTDGEVYIAQVLQDRDQAWFDTVTGQRIAAILGYHYQFAGFQNDPVHLRSRFDIVLVNDSEAVIALVLRGRVTAGVVTRSFLERYLNRHPQDRARILISTRLDQLYDLRVLAHPDATLSADAVRCLLADLDAADRLAPLWQSHGLEPVPLRQVYLPLVPRASGVPGGACQTGTDTLPTRERSRPSPEKSGR</sequence>
<dbReference type="SUPFAM" id="SSF53850">
    <property type="entry name" value="Periplasmic binding protein-like II"/>
    <property type="match status" value="1"/>
</dbReference>
<dbReference type="Proteomes" id="UP001413721">
    <property type="component" value="Unassembled WGS sequence"/>
</dbReference>
<dbReference type="RefSeq" id="WP_345934313.1">
    <property type="nucleotide sequence ID" value="NZ_JBBKTV010000007.1"/>
</dbReference>
<feature type="signal peptide" evidence="2">
    <location>
        <begin position="1"/>
        <end position="25"/>
    </location>
</feature>
<keyword evidence="4" id="KW-1185">Reference proteome</keyword>
<reference evidence="3 4" key="1">
    <citation type="submission" date="2024-03" db="EMBL/GenBank/DDBJ databases">
        <title>High-quality draft genome sequencing of Tistrella sp. BH-R2-4.</title>
        <authorList>
            <person name="Dong C."/>
        </authorList>
    </citation>
    <scope>NUCLEOTIDE SEQUENCE [LARGE SCALE GENOMIC DNA]</scope>
    <source>
        <strain evidence="3 4">BH-R2-4</strain>
    </source>
</reference>
<comment type="caution">
    <text evidence="3">The sequence shown here is derived from an EMBL/GenBank/DDBJ whole genome shotgun (WGS) entry which is preliminary data.</text>
</comment>
<evidence type="ECO:0000256" key="2">
    <source>
        <dbReference type="SAM" id="SignalP"/>
    </source>
</evidence>
<evidence type="ECO:0000313" key="4">
    <source>
        <dbReference type="Proteomes" id="UP001413721"/>
    </source>
</evidence>
<proteinExistence type="predicted"/>
<dbReference type="Gene3D" id="3.40.190.10">
    <property type="entry name" value="Periplasmic binding protein-like II"/>
    <property type="match status" value="2"/>
</dbReference>
<dbReference type="PANTHER" id="PTHR35936:SF25">
    <property type="entry name" value="ABC TRANSPORTER SUBSTRATE-BINDING PROTEIN"/>
    <property type="match status" value="1"/>
</dbReference>
<feature type="compositionally biased region" description="Basic and acidic residues" evidence="1">
    <location>
        <begin position="298"/>
        <end position="312"/>
    </location>
</feature>
<dbReference type="Pfam" id="PF12974">
    <property type="entry name" value="Phosphonate-bd"/>
    <property type="match status" value="1"/>
</dbReference>
<dbReference type="EMBL" id="JBBKTW010000010">
    <property type="protein sequence ID" value="MEN2991321.1"/>
    <property type="molecule type" value="Genomic_DNA"/>
</dbReference>
<dbReference type="PANTHER" id="PTHR35936">
    <property type="entry name" value="MEMBRANE-BOUND LYTIC MUREIN TRANSGLYCOSYLASE F"/>
    <property type="match status" value="1"/>
</dbReference>
<gene>
    <name evidence="3" type="ORF">WG926_23615</name>
</gene>
<accession>A0ABU9YR90</accession>
<feature type="chain" id="PRO_5047260988" evidence="2">
    <location>
        <begin position="26"/>
        <end position="312"/>
    </location>
</feature>
<evidence type="ECO:0000256" key="1">
    <source>
        <dbReference type="SAM" id="MobiDB-lite"/>
    </source>
</evidence>
<organism evidence="3 4">
    <name type="scientific">Tistrella arctica</name>
    <dbReference type="NCBI Taxonomy" id="3133430"/>
    <lineage>
        <taxon>Bacteria</taxon>
        <taxon>Pseudomonadati</taxon>
        <taxon>Pseudomonadota</taxon>
        <taxon>Alphaproteobacteria</taxon>
        <taxon>Geminicoccales</taxon>
        <taxon>Geminicoccaceae</taxon>
        <taxon>Tistrella</taxon>
    </lineage>
</organism>
<keyword evidence="2" id="KW-0732">Signal</keyword>
<feature type="region of interest" description="Disordered" evidence="1">
    <location>
        <begin position="285"/>
        <end position="312"/>
    </location>
</feature>
<evidence type="ECO:0000313" key="3">
    <source>
        <dbReference type="EMBL" id="MEN2991321.1"/>
    </source>
</evidence>
<name>A0ABU9YR90_9PROT</name>